<proteinExistence type="inferred from homology"/>
<evidence type="ECO:0000256" key="5">
    <source>
        <dbReference type="ARBA" id="ARBA00022917"/>
    </source>
</evidence>
<dbReference type="InterPro" id="IPR011004">
    <property type="entry name" value="Trimer_LpxA-like_sf"/>
</dbReference>
<dbReference type="AlphaFoldDB" id="A0A7E4WAK0"/>
<evidence type="ECO:0000256" key="8">
    <source>
        <dbReference type="ARBA" id="ARBA00046432"/>
    </source>
</evidence>
<dbReference type="WBParaSite" id="Pan_g8925.t2">
    <property type="protein sequence ID" value="Pan_g8925.t2"/>
    <property type="gene ID" value="Pan_g8925"/>
</dbReference>
<dbReference type="Gene3D" id="1.25.40.180">
    <property type="match status" value="1"/>
</dbReference>
<evidence type="ECO:0000256" key="4">
    <source>
        <dbReference type="ARBA" id="ARBA00022540"/>
    </source>
</evidence>
<keyword evidence="3" id="KW-0963">Cytoplasm</keyword>
<reference evidence="11" key="1">
    <citation type="journal article" date="2013" name="Genetics">
        <title>The draft genome and transcriptome of Panagrellus redivivus are shaped by the harsh demands of a free-living lifestyle.</title>
        <authorList>
            <person name="Srinivasan J."/>
            <person name="Dillman A.R."/>
            <person name="Macchietto M.G."/>
            <person name="Heikkinen L."/>
            <person name="Lakso M."/>
            <person name="Fracchia K.M."/>
            <person name="Antoshechkin I."/>
            <person name="Mortazavi A."/>
            <person name="Wong G."/>
            <person name="Sternberg P.W."/>
        </authorList>
    </citation>
    <scope>NUCLEOTIDE SEQUENCE [LARGE SCALE GENOMIC DNA]</scope>
    <source>
        <strain evidence="11">MT8872</strain>
    </source>
</reference>
<dbReference type="SUPFAM" id="SSF53448">
    <property type="entry name" value="Nucleotide-diphospho-sugar transferases"/>
    <property type="match status" value="1"/>
</dbReference>
<dbReference type="PROSITE" id="PS51363">
    <property type="entry name" value="W2"/>
    <property type="match status" value="1"/>
</dbReference>
<dbReference type="InterPro" id="IPR056764">
    <property type="entry name" value="LbH_EIF2B3/5"/>
</dbReference>
<reference evidence="12" key="2">
    <citation type="submission" date="2020-10" db="UniProtKB">
        <authorList>
            <consortium name="WormBaseParasite"/>
        </authorList>
    </citation>
    <scope>IDENTIFICATION</scope>
</reference>
<evidence type="ECO:0000313" key="11">
    <source>
        <dbReference type="Proteomes" id="UP000492821"/>
    </source>
</evidence>
<dbReference type="CDD" id="cd11558">
    <property type="entry name" value="W2_eIF2B_epsilon"/>
    <property type="match status" value="1"/>
</dbReference>
<sequence length="659" mass="73630">MTGKKEDNFTIVLIADNFDPHFAPVTSTTPWGKWHLADIQLLDLALDWISLINAPNVPNILIVSATLTAADLAEFERRWAFNFQSFRGIHCEGCENVGSIMREILARRLLPENSEFLLIENLATFCSSGLVQQIERFRNGRKKDKSCVMSMMYSRQISGEPRFVGFETESHKLLTYQGSKDSPVNEYDALQEMFTVGSTIRSDLAPCGIVICSAEVLLAFSDNYDFETFDQVVSEFLVNADVLQQTIHVDILPEDVVAFTATDYGSLLRAQRLLVHRWCYPLTYDKLPARVFPEQIPLRYHRNHVYVPRDEEGPSNAEGTVLGKWSSIAESAVLVDVTLGRGACIGPGVKLRSVIAGDDFVVGDGCTIDGAVIGDNVEIGAGCKIGAKTVIGPNVKIPPGTKITSNSVVMDSHAPADENDIESTLENGYYLWKLLDEPSGYFWRRSQSFSRARRERHASSHSRSSLQHSISMESPDQAPHDVILDTDGAFAHFFSEIKDILNNTFESENLDNADVINKLKIEINGSKITNNISQEDVARGVFAAFLTLPPFSDRHVSAVQSVIAQFKQIWLNYYAPRGQQLQLLRALEEAALERDGVRNLMPHILLQLYQVADDDIDLEGAINEWHDELPADSVLRPLLEGFIDWLNQDDESSEEEEDA</sequence>
<name>A0A7E4WAK0_PANRE</name>
<dbReference type="GO" id="GO:0005085">
    <property type="term" value="F:guanyl-nucleotide exchange factor activity"/>
    <property type="evidence" value="ECO:0007669"/>
    <property type="project" value="InterPro"/>
</dbReference>
<feature type="region of interest" description="Disordered" evidence="9">
    <location>
        <begin position="453"/>
        <end position="477"/>
    </location>
</feature>
<keyword evidence="4" id="KW-0396">Initiation factor</keyword>
<evidence type="ECO:0000313" key="12">
    <source>
        <dbReference type="WBParaSite" id="Pan_g8925.t2"/>
    </source>
</evidence>
<dbReference type="SMART" id="SM00515">
    <property type="entry name" value="eIF5C"/>
    <property type="match status" value="1"/>
</dbReference>
<organism evidence="11 12">
    <name type="scientific">Panagrellus redivivus</name>
    <name type="common">Microworm</name>
    <dbReference type="NCBI Taxonomy" id="6233"/>
    <lineage>
        <taxon>Eukaryota</taxon>
        <taxon>Metazoa</taxon>
        <taxon>Ecdysozoa</taxon>
        <taxon>Nematoda</taxon>
        <taxon>Chromadorea</taxon>
        <taxon>Rhabditida</taxon>
        <taxon>Tylenchina</taxon>
        <taxon>Panagrolaimomorpha</taxon>
        <taxon>Panagrolaimoidea</taxon>
        <taxon>Panagrolaimidae</taxon>
        <taxon>Panagrellus</taxon>
    </lineage>
</organism>
<evidence type="ECO:0000256" key="3">
    <source>
        <dbReference type="ARBA" id="ARBA00022490"/>
    </source>
</evidence>
<dbReference type="InterPro" id="IPR051956">
    <property type="entry name" value="eIF2B_epsilon"/>
</dbReference>
<accession>A0A7E4WAK0</accession>
<evidence type="ECO:0000256" key="6">
    <source>
        <dbReference type="ARBA" id="ARBA00044144"/>
    </source>
</evidence>
<evidence type="ECO:0000259" key="10">
    <source>
        <dbReference type="PROSITE" id="PS51363"/>
    </source>
</evidence>
<dbReference type="Gene3D" id="2.160.10.10">
    <property type="entry name" value="Hexapeptide repeat proteins"/>
    <property type="match status" value="2"/>
</dbReference>
<evidence type="ECO:0000256" key="9">
    <source>
        <dbReference type="SAM" id="MobiDB-lite"/>
    </source>
</evidence>
<dbReference type="GO" id="GO:0031369">
    <property type="term" value="F:translation initiation factor binding"/>
    <property type="evidence" value="ECO:0007669"/>
    <property type="project" value="InterPro"/>
</dbReference>
<comment type="similarity">
    <text evidence="2">Belongs to the eIF-2B gamma/epsilon subunits family.</text>
</comment>
<evidence type="ECO:0000256" key="7">
    <source>
        <dbReference type="ARBA" id="ARBA00044345"/>
    </source>
</evidence>
<dbReference type="InterPro" id="IPR016024">
    <property type="entry name" value="ARM-type_fold"/>
</dbReference>
<dbReference type="PANTHER" id="PTHR45887">
    <property type="entry name" value="TRANSLATION INITIATION FACTOR EIF-2B SUBUNIT EPSILON"/>
    <property type="match status" value="1"/>
</dbReference>
<protein>
    <recommendedName>
        <fullName evidence="6">Translation initiation factor eIF2B subunit epsilon</fullName>
    </recommendedName>
    <alternativeName>
        <fullName evidence="7">eIF2B GDP-GTP exchange factor subunit epsilon</fullName>
    </alternativeName>
</protein>
<comment type="subcellular location">
    <subcellularLocation>
        <location evidence="1">Cytoplasm</location>
        <location evidence="1">Cytosol</location>
    </subcellularLocation>
</comment>
<dbReference type="InterPro" id="IPR029044">
    <property type="entry name" value="Nucleotide-diphossugar_trans"/>
</dbReference>
<dbReference type="Pfam" id="PF25084">
    <property type="entry name" value="LbH_EIF2B"/>
    <property type="match status" value="1"/>
</dbReference>
<dbReference type="InterPro" id="IPR003307">
    <property type="entry name" value="W2_domain"/>
</dbReference>
<feature type="domain" description="W2" evidence="10">
    <location>
        <begin position="487"/>
        <end position="656"/>
    </location>
</feature>
<evidence type="ECO:0000256" key="1">
    <source>
        <dbReference type="ARBA" id="ARBA00004514"/>
    </source>
</evidence>
<dbReference type="GO" id="GO:0003743">
    <property type="term" value="F:translation initiation factor activity"/>
    <property type="evidence" value="ECO:0007669"/>
    <property type="project" value="TreeGrafter"/>
</dbReference>
<dbReference type="SUPFAM" id="SSF48371">
    <property type="entry name" value="ARM repeat"/>
    <property type="match status" value="1"/>
</dbReference>
<keyword evidence="11" id="KW-1185">Reference proteome</keyword>
<dbReference type="SUPFAM" id="SSF51161">
    <property type="entry name" value="Trimeric LpxA-like enzymes"/>
    <property type="match status" value="1"/>
</dbReference>
<dbReference type="PANTHER" id="PTHR45887:SF1">
    <property type="entry name" value="TRANSLATION INITIATION FACTOR EIF-2B SUBUNIT EPSILON"/>
    <property type="match status" value="1"/>
</dbReference>
<feature type="compositionally biased region" description="Low complexity" evidence="9">
    <location>
        <begin position="461"/>
        <end position="471"/>
    </location>
</feature>
<evidence type="ECO:0000256" key="2">
    <source>
        <dbReference type="ARBA" id="ARBA00007878"/>
    </source>
</evidence>
<comment type="subunit">
    <text evidence="8">Component of the translation initiation factor 2B (eIF2B) complex which is a heterodecamer of two sets of five different subunits: alpha, beta, gamma, delta and epsilon. Subunits alpha, beta and delta comprise a regulatory subcomplex and subunits epsilon and gamma comprise a catalytic subcomplex. Within the complex, the hexameric regulatory complex resides at the center, with the two heterodimeric catalytic subcomplexes bound on opposite sides.</text>
</comment>
<dbReference type="GO" id="GO:0005851">
    <property type="term" value="C:eukaryotic translation initiation factor 2B complex"/>
    <property type="evidence" value="ECO:0007669"/>
    <property type="project" value="TreeGrafter"/>
</dbReference>
<keyword evidence="5" id="KW-0648">Protein biosynthesis</keyword>
<dbReference type="InterPro" id="IPR044123">
    <property type="entry name" value="W2_eIF2B_epsilon"/>
</dbReference>
<dbReference type="Pfam" id="PF02020">
    <property type="entry name" value="W2"/>
    <property type="match status" value="1"/>
</dbReference>
<dbReference type="Proteomes" id="UP000492821">
    <property type="component" value="Unassembled WGS sequence"/>
</dbReference>